<proteinExistence type="predicted"/>
<protein>
    <submittedName>
        <fullName evidence="1">Uncharacterized protein</fullName>
    </submittedName>
</protein>
<dbReference type="EMBL" id="BPLR01020996">
    <property type="protein sequence ID" value="GIX84718.1"/>
    <property type="molecule type" value="Genomic_DNA"/>
</dbReference>
<gene>
    <name evidence="1" type="ORF">CEXT_545691</name>
</gene>
<comment type="caution">
    <text evidence="1">The sequence shown here is derived from an EMBL/GenBank/DDBJ whole genome shotgun (WGS) entry which is preliminary data.</text>
</comment>
<accession>A0AAV4NJ77</accession>
<sequence length="122" mass="13859">MAYSVQSGKHCDVPSTIECSERVGLKKKKNLTVGGGISKQRGKQFLEPGKRENRECLDSKEWRREGWSRGSFGMRQATRKIVRSVLKLGVMFSFLEDTMEVEMKNAAVGKIRDTRWYTGALV</sequence>
<organism evidence="1 2">
    <name type="scientific">Caerostris extrusa</name>
    <name type="common">Bark spider</name>
    <name type="synonym">Caerostris bankana</name>
    <dbReference type="NCBI Taxonomy" id="172846"/>
    <lineage>
        <taxon>Eukaryota</taxon>
        <taxon>Metazoa</taxon>
        <taxon>Ecdysozoa</taxon>
        <taxon>Arthropoda</taxon>
        <taxon>Chelicerata</taxon>
        <taxon>Arachnida</taxon>
        <taxon>Araneae</taxon>
        <taxon>Araneomorphae</taxon>
        <taxon>Entelegynae</taxon>
        <taxon>Araneoidea</taxon>
        <taxon>Araneidae</taxon>
        <taxon>Caerostris</taxon>
    </lineage>
</organism>
<dbReference type="AlphaFoldDB" id="A0AAV4NJ77"/>
<dbReference type="Proteomes" id="UP001054945">
    <property type="component" value="Unassembled WGS sequence"/>
</dbReference>
<reference evidence="1 2" key="1">
    <citation type="submission" date="2021-06" db="EMBL/GenBank/DDBJ databases">
        <title>Caerostris extrusa draft genome.</title>
        <authorList>
            <person name="Kono N."/>
            <person name="Arakawa K."/>
        </authorList>
    </citation>
    <scope>NUCLEOTIDE SEQUENCE [LARGE SCALE GENOMIC DNA]</scope>
</reference>
<evidence type="ECO:0000313" key="2">
    <source>
        <dbReference type="Proteomes" id="UP001054945"/>
    </source>
</evidence>
<evidence type="ECO:0000313" key="1">
    <source>
        <dbReference type="EMBL" id="GIX84718.1"/>
    </source>
</evidence>
<name>A0AAV4NJ77_CAEEX</name>
<keyword evidence="2" id="KW-1185">Reference proteome</keyword>